<proteinExistence type="predicted"/>
<feature type="region of interest" description="Disordered" evidence="1">
    <location>
        <begin position="1"/>
        <end position="20"/>
    </location>
</feature>
<evidence type="ECO:0000313" key="3">
    <source>
        <dbReference type="Proteomes" id="UP001529510"/>
    </source>
</evidence>
<feature type="non-terminal residue" evidence="2">
    <location>
        <position position="162"/>
    </location>
</feature>
<organism evidence="2 3">
    <name type="scientific">Cirrhinus mrigala</name>
    <name type="common">Mrigala</name>
    <dbReference type="NCBI Taxonomy" id="683832"/>
    <lineage>
        <taxon>Eukaryota</taxon>
        <taxon>Metazoa</taxon>
        <taxon>Chordata</taxon>
        <taxon>Craniata</taxon>
        <taxon>Vertebrata</taxon>
        <taxon>Euteleostomi</taxon>
        <taxon>Actinopterygii</taxon>
        <taxon>Neopterygii</taxon>
        <taxon>Teleostei</taxon>
        <taxon>Ostariophysi</taxon>
        <taxon>Cypriniformes</taxon>
        <taxon>Cyprinidae</taxon>
        <taxon>Labeoninae</taxon>
        <taxon>Labeonini</taxon>
        <taxon>Cirrhinus</taxon>
    </lineage>
</organism>
<evidence type="ECO:0000313" key="2">
    <source>
        <dbReference type="EMBL" id="KAL0159695.1"/>
    </source>
</evidence>
<protein>
    <submittedName>
        <fullName evidence="2">Uncharacterized protein</fullName>
    </submittedName>
</protein>
<dbReference type="EMBL" id="JAMKFB020000022">
    <property type="protein sequence ID" value="KAL0159695.1"/>
    <property type="molecule type" value="Genomic_DNA"/>
</dbReference>
<accession>A0ABD0NCC2</accession>
<comment type="caution">
    <text evidence="2">The sequence shown here is derived from an EMBL/GenBank/DDBJ whole genome shotgun (WGS) entry which is preliminary data.</text>
</comment>
<feature type="compositionally biased region" description="Low complexity" evidence="1">
    <location>
        <begin position="44"/>
        <end position="55"/>
    </location>
</feature>
<name>A0ABD0NCC2_CIRMR</name>
<feature type="region of interest" description="Disordered" evidence="1">
    <location>
        <begin position="33"/>
        <end position="72"/>
    </location>
</feature>
<gene>
    <name evidence="2" type="ORF">M9458_043420</name>
</gene>
<sequence length="162" mass="17029">SPSALRLENPVSPPPAPESWTLPWPFDPVAPPWSSVAPAPPQPSRSSSSSWLISCPSPPLAPPPPAQLLSVSPLESSTPFIGSTMGRHHGCGLGPSCLLPGFCLHHLHPGLYSGSLFLPGVRPLPEPPPVLPLPSSVTIPHPLLCPPPESPSVPSLLFLRYK</sequence>
<keyword evidence="3" id="KW-1185">Reference proteome</keyword>
<dbReference type="AlphaFoldDB" id="A0ABD0NCC2"/>
<feature type="non-terminal residue" evidence="2">
    <location>
        <position position="1"/>
    </location>
</feature>
<evidence type="ECO:0000256" key="1">
    <source>
        <dbReference type="SAM" id="MobiDB-lite"/>
    </source>
</evidence>
<dbReference type="Proteomes" id="UP001529510">
    <property type="component" value="Unassembled WGS sequence"/>
</dbReference>
<reference evidence="2 3" key="1">
    <citation type="submission" date="2024-05" db="EMBL/GenBank/DDBJ databases">
        <title>Genome sequencing and assembly of Indian major carp, Cirrhinus mrigala (Hamilton, 1822).</title>
        <authorList>
            <person name="Mohindra V."/>
            <person name="Chowdhury L.M."/>
            <person name="Lal K."/>
            <person name="Jena J.K."/>
        </authorList>
    </citation>
    <scope>NUCLEOTIDE SEQUENCE [LARGE SCALE GENOMIC DNA]</scope>
    <source>
        <strain evidence="2">CM1030</strain>
        <tissue evidence="2">Blood</tissue>
    </source>
</reference>
<feature type="compositionally biased region" description="Pro residues" evidence="1">
    <location>
        <begin position="56"/>
        <end position="66"/>
    </location>
</feature>